<evidence type="ECO:0000313" key="5">
    <source>
        <dbReference type="RefSeq" id="XP_030756811.1"/>
    </source>
</evidence>
<dbReference type="KEGG" id="soy:115882723"/>
<evidence type="ECO:0000259" key="3">
    <source>
        <dbReference type="PROSITE" id="PS50011"/>
    </source>
</evidence>
<evidence type="ECO:0000313" key="4">
    <source>
        <dbReference type="Proteomes" id="UP000504635"/>
    </source>
</evidence>
<accession>A0A6J2Y0J0</accession>
<dbReference type="PANTHER" id="PTHR12984:SF15">
    <property type="entry name" value="PROTEIN-ASSOCIATING WITH THE CARBOXYL-TERMINAL DOMAIN OF EZRIN"/>
    <property type="match status" value="1"/>
</dbReference>
<dbReference type="GO" id="GO:0004672">
    <property type="term" value="F:protein kinase activity"/>
    <property type="evidence" value="ECO:0007669"/>
    <property type="project" value="InterPro"/>
</dbReference>
<feature type="domain" description="Protein kinase" evidence="3">
    <location>
        <begin position="1"/>
        <end position="252"/>
    </location>
</feature>
<dbReference type="InterPro" id="IPR011009">
    <property type="entry name" value="Kinase-like_dom_sf"/>
</dbReference>
<evidence type="ECO:0000256" key="2">
    <source>
        <dbReference type="SAM" id="MobiDB-lite"/>
    </source>
</evidence>
<comment type="similarity">
    <text evidence="1">Belongs to the protein kinase superfamily.</text>
</comment>
<dbReference type="FunCoup" id="A0A6J2Y0J0">
    <property type="interactions" value="1186"/>
</dbReference>
<dbReference type="Proteomes" id="UP000504635">
    <property type="component" value="Unplaced"/>
</dbReference>
<proteinExistence type="inferred from homology"/>
<dbReference type="RefSeq" id="XP_030756811.1">
    <property type="nucleotide sequence ID" value="XM_030900951.1"/>
</dbReference>
<dbReference type="SUPFAM" id="SSF56112">
    <property type="entry name" value="Protein kinase-like (PK-like)"/>
    <property type="match status" value="1"/>
</dbReference>
<dbReference type="InParanoid" id="A0A6J2Y0J0"/>
<dbReference type="InterPro" id="IPR051177">
    <property type="entry name" value="CIK-Related_Protein"/>
</dbReference>
<keyword evidence="4" id="KW-1185">Reference proteome</keyword>
<gene>
    <name evidence="5" type="primary">LOC115882723</name>
</gene>
<dbReference type="PROSITE" id="PS50011">
    <property type="entry name" value="PROTEIN_KINASE_DOM"/>
    <property type="match status" value="1"/>
</dbReference>
<dbReference type="InterPro" id="IPR000719">
    <property type="entry name" value="Prot_kinase_dom"/>
</dbReference>
<evidence type="ECO:0000256" key="1">
    <source>
        <dbReference type="ARBA" id="ARBA00038349"/>
    </source>
</evidence>
<dbReference type="OrthoDB" id="9942861at2759"/>
<dbReference type="SUPFAM" id="SSF48371">
    <property type="entry name" value="ARM repeat"/>
    <property type="match status" value="1"/>
</dbReference>
<name>A0A6J2Y0J0_SITOR</name>
<dbReference type="Gene3D" id="1.25.10.10">
    <property type="entry name" value="Leucine-rich Repeat Variant"/>
    <property type="match status" value="1"/>
</dbReference>
<organism evidence="4 5">
    <name type="scientific">Sitophilus oryzae</name>
    <name type="common">Rice weevil</name>
    <name type="synonym">Curculio oryzae</name>
    <dbReference type="NCBI Taxonomy" id="7048"/>
    <lineage>
        <taxon>Eukaryota</taxon>
        <taxon>Metazoa</taxon>
        <taxon>Ecdysozoa</taxon>
        <taxon>Arthropoda</taxon>
        <taxon>Hexapoda</taxon>
        <taxon>Insecta</taxon>
        <taxon>Pterygota</taxon>
        <taxon>Neoptera</taxon>
        <taxon>Endopterygota</taxon>
        <taxon>Coleoptera</taxon>
        <taxon>Polyphaga</taxon>
        <taxon>Cucujiformia</taxon>
        <taxon>Curculionidae</taxon>
        <taxon>Dryophthorinae</taxon>
        <taxon>Sitophilus</taxon>
    </lineage>
</organism>
<sequence>MGSEHSQIPGIDIEEKVIEVSDFWSQYCACIDNNVNITLFIGDLFANEPFWSANSALEKFSKNLMLYRHPCIIKYISSWHKGTKYYLAVEEVRPLSHVISKMNTMEICLGLHSVLKALCFLHEKAMVSHNNICYTSIFINREGGWKLGGMEYLCRYKDLSAEFLIKSRSYRYSKAIDTNEDKHIKHSKTPKDFLDVYAFCILVRDVFKNREEDKLGDIYNVTVFKEFCKNIVQNSDISQRPSLKNLLEHEFFKQKFINIHSYLIELPLKSEQEKTEFFTTLKQELETFDENVIACQLGDLLVSRMVLINETARKHFLPFLLVPRKENSDALFSEDTFRQHISPKLLKIFSVRDAQIRLTLLEYLPHFFNCFSKHDLQMYILPELLLGIKDTNDDLVSRTLHILADLVPILGAETVIGGKRANLFKDNRPKTHELPTLRKNSRNFKQENIVSEIINSNVDQLSLTSSMVELMQSQNELPERPRPDGEEGESSAEDIEQSIEEENDNWEDWDNPEEVNETNSDKGNADSDISGTEINLEPMDSHLPLRVSKPKKLLDINELDIKNQTTKSEEQNDMDFFQDMEPVIQTNNKYLLEDIEEKDLSVDSKLCANDNGNEDGWGDGWE</sequence>
<reference evidence="5" key="1">
    <citation type="submission" date="2025-08" db="UniProtKB">
        <authorList>
            <consortium name="RefSeq"/>
        </authorList>
    </citation>
    <scope>IDENTIFICATION</scope>
    <source>
        <tissue evidence="5">Gonads</tissue>
    </source>
</reference>
<feature type="region of interest" description="Disordered" evidence="2">
    <location>
        <begin position="471"/>
        <end position="543"/>
    </location>
</feature>
<dbReference type="PANTHER" id="PTHR12984">
    <property type="entry name" value="SCY1-RELATED S/T PROTEIN KINASE-LIKE"/>
    <property type="match status" value="1"/>
</dbReference>
<feature type="compositionally biased region" description="Acidic residues" evidence="2">
    <location>
        <begin position="486"/>
        <end position="516"/>
    </location>
</feature>
<dbReference type="Gene3D" id="1.10.510.10">
    <property type="entry name" value="Transferase(Phosphotransferase) domain 1"/>
    <property type="match status" value="1"/>
</dbReference>
<dbReference type="InterPro" id="IPR011989">
    <property type="entry name" value="ARM-like"/>
</dbReference>
<protein>
    <submittedName>
        <fullName evidence="5">Protein-associating with the carboxyl-terminal domain of ezrin</fullName>
    </submittedName>
</protein>
<dbReference type="GO" id="GO:0005524">
    <property type="term" value="F:ATP binding"/>
    <property type="evidence" value="ECO:0007669"/>
    <property type="project" value="InterPro"/>
</dbReference>
<dbReference type="AlphaFoldDB" id="A0A6J2Y0J0"/>
<dbReference type="GeneID" id="115882723"/>
<dbReference type="InterPro" id="IPR016024">
    <property type="entry name" value="ARM-type_fold"/>
</dbReference>